<keyword evidence="8" id="KW-0067">ATP-binding</keyword>
<evidence type="ECO:0000256" key="5">
    <source>
        <dbReference type="ARBA" id="ARBA00022694"/>
    </source>
</evidence>
<dbReference type="InterPro" id="IPR027417">
    <property type="entry name" value="P-loop_NTPase"/>
</dbReference>
<gene>
    <name evidence="11" type="ORF">Athens101428_669</name>
</gene>
<dbReference type="SUPFAM" id="SSF52540">
    <property type="entry name" value="P-loop containing nucleoside triphosphate hydrolases"/>
    <property type="match status" value="1"/>
</dbReference>
<keyword evidence="7" id="KW-0547">Nucleotide-binding</keyword>
<keyword evidence="5" id="KW-0819">tRNA processing</keyword>
<dbReference type="Gene3D" id="3.40.50.300">
    <property type="entry name" value="P-loop containing nucleotide triphosphate hydrolases"/>
    <property type="match status" value="1"/>
</dbReference>
<evidence type="ECO:0000256" key="8">
    <source>
        <dbReference type="ARBA" id="ARBA00022840"/>
    </source>
</evidence>
<dbReference type="NCBIfam" id="TIGR00150">
    <property type="entry name" value="T6A_YjeE"/>
    <property type="match status" value="1"/>
</dbReference>
<reference evidence="11 12" key="1">
    <citation type="submission" date="2017-07" db="EMBL/GenBank/DDBJ databases">
        <title>Mechanisms for carbon and nitrogen cycling indicate functional differentiation within the Candidate Phyla Radiation.</title>
        <authorList>
            <person name="Danczak R.E."/>
            <person name="Johnston M.D."/>
            <person name="Kenah C."/>
            <person name="Slattery M."/>
            <person name="Wrighton K.C."/>
            <person name="Wilkins M.J."/>
        </authorList>
    </citation>
    <scope>NUCLEOTIDE SEQUENCE [LARGE SCALE GENOMIC DNA]</scope>
    <source>
        <strain evidence="11">Athens1014_28</strain>
    </source>
</reference>
<dbReference type="EMBL" id="VMGN01000044">
    <property type="protein sequence ID" value="TSC93456.1"/>
    <property type="molecule type" value="Genomic_DNA"/>
</dbReference>
<keyword evidence="9" id="KW-0460">Magnesium</keyword>
<evidence type="ECO:0000256" key="2">
    <source>
        <dbReference type="ARBA" id="ARBA00007599"/>
    </source>
</evidence>
<protein>
    <recommendedName>
        <fullName evidence="3">tRNA threonylcarbamoyladenosine biosynthesis protein TsaE</fullName>
    </recommendedName>
    <alternativeName>
        <fullName evidence="10">t(6)A37 threonylcarbamoyladenosine biosynthesis protein TsaE</fullName>
    </alternativeName>
</protein>
<comment type="similarity">
    <text evidence="2">Belongs to the TsaE family.</text>
</comment>
<evidence type="ECO:0000256" key="1">
    <source>
        <dbReference type="ARBA" id="ARBA00004496"/>
    </source>
</evidence>
<dbReference type="GO" id="GO:0002949">
    <property type="term" value="P:tRNA threonylcarbamoyladenosine modification"/>
    <property type="evidence" value="ECO:0007669"/>
    <property type="project" value="InterPro"/>
</dbReference>
<evidence type="ECO:0000256" key="9">
    <source>
        <dbReference type="ARBA" id="ARBA00022842"/>
    </source>
</evidence>
<evidence type="ECO:0000313" key="12">
    <source>
        <dbReference type="Proteomes" id="UP000316495"/>
    </source>
</evidence>
<dbReference type="InterPro" id="IPR003442">
    <property type="entry name" value="T6A_TsaE"/>
</dbReference>
<comment type="caution">
    <text evidence="11">The sequence shown here is derived from an EMBL/GenBank/DDBJ whole genome shotgun (WGS) entry which is preliminary data.</text>
</comment>
<accession>A0A554LKQ5</accession>
<proteinExistence type="inferred from homology"/>
<name>A0A554LKQ5_9BACT</name>
<evidence type="ECO:0000256" key="10">
    <source>
        <dbReference type="ARBA" id="ARBA00032441"/>
    </source>
</evidence>
<keyword evidence="4" id="KW-0963">Cytoplasm</keyword>
<evidence type="ECO:0000256" key="6">
    <source>
        <dbReference type="ARBA" id="ARBA00022723"/>
    </source>
</evidence>
<evidence type="ECO:0000313" key="11">
    <source>
        <dbReference type="EMBL" id="TSC93456.1"/>
    </source>
</evidence>
<evidence type="ECO:0000256" key="3">
    <source>
        <dbReference type="ARBA" id="ARBA00019010"/>
    </source>
</evidence>
<dbReference type="GO" id="GO:0005737">
    <property type="term" value="C:cytoplasm"/>
    <property type="evidence" value="ECO:0007669"/>
    <property type="project" value="UniProtKB-SubCell"/>
</dbReference>
<comment type="subcellular location">
    <subcellularLocation>
        <location evidence="1">Cytoplasm</location>
    </subcellularLocation>
</comment>
<dbReference type="Pfam" id="PF02367">
    <property type="entry name" value="TsaE"/>
    <property type="match status" value="1"/>
</dbReference>
<dbReference type="Proteomes" id="UP000316495">
    <property type="component" value="Unassembled WGS sequence"/>
</dbReference>
<evidence type="ECO:0000256" key="4">
    <source>
        <dbReference type="ARBA" id="ARBA00022490"/>
    </source>
</evidence>
<dbReference type="PANTHER" id="PTHR33540:SF2">
    <property type="entry name" value="TRNA THREONYLCARBAMOYLADENOSINE BIOSYNTHESIS PROTEIN TSAE"/>
    <property type="match status" value="1"/>
</dbReference>
<dbReference type="GO" id="GO:0046872">
    <property type="term" value="F:metal ion binding"/>
    <property type="evidence" value="ECO:0007669"/>
    <property type="project" value="UniProtKB-KW"/>
</dbReference>
<evidence type="ECO:0000256" key="7">
    <source>
        <dbReference type="ARBA" id="ARBA00022741"/>
    </source>
</evidence>
<organism evidence="11 12">
    <name type="scientific">Candidatus Berkelbacteria bacterium Athens1014_28</name>
    <dbReference type="NCBI Taxonomy" id="2017145"/>
    <lineage>
        <taxon>Bacteria</taxon>
        <taxon>Candidatus Berkelbacteria</taxon>
    </lineage>
</organism>
<dbReference type="AlphaFoldDB" id="A0A554LKQ5"/>
<dbReference type="PANTHER" id="PTHR33540">
    <property type="entry name" value="TRNA THREONYLCARBAMOYLADENOSINE BIOSYNTHESIS PROTEIN TSAE"/>
    <property type="match status" value="1"/>
</dbReference>
<dbReference type="GO" id="GO:0005524">
    <property type="term" value="F:ATP binding"/>
    <property type="evidence" value="ECO:0007669"/>
    <property type="project" value="UniProtKB-KW"/>
</dbReference>
<sequence>MDYKSSSLSETKKLAKTFLQKFPNIRLIGLSGDLGSGKTAFVKGVAKFLNIKKNITSPTFVIEKIYPIFDNKKLVHIDACRLSSTADLETIGFLELMEDKNNYIFIEWPERVFKKSPKEMKIINFKYLSENEREISF</sequence>
<keyword evidence="6" id="KW-0479">Metal-binding</keyword>